<evidence type="ECO:0000313" key="2">
    <source>
        <dbReference type="EMBL" id="CAI6354499.1"/>
    </source>
</evidence>
<comment type="caution">
    <text evidence="2">The sequence shown here is derived from an EMBL/GenBank/DDBJ whole genome shotgun (WGS) entry which is preliminary data.</text>
</comment>
<feature type="compositionally biased region" description="Basic residues" evidence="1">
    <location>
        <begin position="30"/>
        <end position="48"/>
    </location>
</feature>
<gene>
    <name evidence="2" type="ORF">MEUPH1_LOCUS10491</name>
</gene>
<feature type="compositionally biased region" description="Polar residues" evidence="1">
    <location>
        <begin position="51"/>
        <end position="62"/>
    </location>
</feature>
<evidence type="ECO:0000313" key="3">
    <source>
        <dbReference type="Proteomes" id="UP001160148"/>
    </source>
</evidence>
<protein>
    <submittedName>
        <fullName evidence="2">Uncharacterized protein</fullName>
    </submittedName>
</protein>
<feature type="region of interest" description="Disordered" evidence="1">
    <location>
        <begin position="105"/>
        <end position="146"/>
    </location>
</feature>
<evidence type="ECO:0000256" key="1">
    <source>
        <dbReference type="SAM" id="MobiDB-lite"/>
    </source>
</evidence>
<keyword evidence="3" id="KW-1185">Reference proteome</keyword>
<proteinExistence type="predicted"/>
<dbReference type="AlphaFoldDB" id="A0AAV0WEY3"/>
<feature type="region of interest" description="Disordered" evidence="1">
    <location>
        <begin position="24"/>
        <end position="66"/>
    </location>
</feature>
<dbReference type="Proteomes" id="UP001160148">
    <property type="component" value="Unassembled WGS sequence"/>
</dbReference>
<organism evidence="2 3">
    <name type="scientific">Macrosiphum euphorbiae</name>
    <name type="common">potato aphid</name>
    <dbReference type="NCBI Taxonomy" id="13131"/>
    <lineage>
        <taxon>Eukaryota</taxon>
        <taxon>Metazoa</taxon>
        <taxon>Ecdysozoa</taxon>
        <taxon>Arthropoda</taxon>
        <taxon>Hexapoda</taxon>
        <taxon>Insecta</taxon>
        <taxon>Pterygota</taxon>
        <taxon>Neoptera</taxon>
        <taxon>Paraneoptera</taxon>
        <taxon>Hemiptera</taxon>
        <taxon>Sternorrhyncha</taxon>
        <taxon>Aphidomorpha</taxon>
        <taxon>Aphidoidea</taxon>
        <taxon>Aphididae</taxon>
        <taxon>Macrosiphini</taxon>
        <taxon>Macrosiphum</taxon>
    </lineage>
</organism>
<reference evidence="2 3" key="1">
    <citation type="submission" date="2023-01" db="EMBL/GenBank/DDBJ databases">
        <authorList>
            <person name="Whitehead M."/>
        </authorList>
    </citation>
    <scope>NUCLEOTIDE SEQUENCE [LARGE SCALE GENOMIC DNA]</scope>
</reference>
<dbReference type="EMBL" id="CARXXK010000002">
    <property type="protein sequence ID" value="CAI6354499.1"/>
    <property type="molecule type" value="Genomic_DNA"/>
</dbReference>
<name>A0AAV0WEY3_9HEMI</name>
<accession>A0AAV0WEY3</accession>
<sequence>MLAAGNNPHHPYATLVTSSKTNTHPEHVLQHRVSRARRTRAPTPRKSRTPNTMTAQTDQQHGFSGAPDQVLSRAHMVALNTSTPQASSVRVLSMPHTLFIVQARTRVHHRSDAPTPRPPSLKEQIRRTPPPPPDITRLCHRSQLSN</sequence>